<comment type="caution">
    <text evidence="1">The sequence shown here is derived from an EMBL/GenBank/DDBJ whole genome shotgun (WGS) entry which is preliminary data.</text>
</comment>
<organism evidence="1 2">
    <name type="scientific">Ancylostoma caninum</name>
    <name type="common">Dog hookworm</name>
    <dbReference type="NCBI Taxonomy" id="29170"/>
    <lineage>
        <taxon>Eukaryota</taxon>
        <taxon>Metazoa</taxon>
        <taxon>Ecdysozoa</taxon>
        <taxon>Nematoda</taxon>
        <taxon>Chromadorea</taxon>
        <taxon>Rhabditida</taxon>
        <taxon>Rhabditina</taxon>
        <taxon>Rhabditomorpha</taxon>
        <taxon>Strongyloidea</taxon>
        <taxon>Ancylostomatidae</taxon>
        <taxon>Ancylostomatinae</taxon>
        <taxon>Ancylostoma</taxon>
    </lineage>
</organism>
<sequence length="65" mass="6846">MELSIPMASSNTLCSCYKSHDLVENGSSLHKKEALVSGEGYALYIAVGVEQGLAIADRVLGTIFG</sequence>
<evidence type="ECO:0000313" key="1">
    <source>
        <dbReference type="EMBL" id="RCN39016.1"/>
    </source>
</evidence>
<reference evidence="1 2" key="1">
    <citation type="submission" date="2014-10" db="EMBL/GenBank/DDBJ databases">
        <title>Draft genome of the hookworm Ancylostoma caninum.</title>
        <authorList>
            <person name="Mitreva M."/>
        </authorList>
    </citation>
    <scope>NUCLEOTIDE SEQUENCE [LARGE SCALE GENOMIC DNA]</scope>
    <source>
        <strain evidence="1 2">Baltimore</strain>
    </source>
</reference>
<dbReference type="AlphaFoldDB" id="A0A368G3L6"/>
<name>A0A368G3L6_ANCCA</name>
<dbReference type="Proteomes" id="UP000252519">
    <property type="component" value="Unassembled WGS sequence"/>
</dbReference>
<protein>
    <submittedName>
        <fullName evidence="1">Uncharacterized protein</fullName>
    </submittedName>
</protein>
<dbReference type="EMBL" id="JOJR01000362">
    <property type="protein sequence ID" value="RCN39016.1"/>
    <property type="molecule type" value="Genomic_DNA"/>
</dbReference>
<evidence type="ECO:0000313" key="2">
    <source>
        <dbReference type="Proteomes" id="UP000252519"/>
    </source>
</evidence>
<gene>
    <name evidence="1" type="ORF">ANCCAN_15050</name>
</gene>
<keyword evidence="2" id="KW-1185">Reference proteome</keyword>
<proteinExistence type="predicted"/>
<accession>A0A368G3L6</accession>